<keyword evidence="8" id="KW-0288">FMN</keyword>
<evidence type="ECO:0000256" key="18">
    <source>
        <dbReference type="SAM" id="MobiDB-lite"/>
    </source>
</evidence>
<evidence type="ECO:0000256" key="7">
    <source>
        <dbReference type="ARBA" id="ARBA00022630"/>
    </source>
</evidence>
<evidence type="ECO:0000256" key="14">
    <source>
        <dbReference type="ARBA" id="ARBA00022991"/>
    </source>
</evidence>
<dbReference type="Pfam" id="PF07536">
    <property type="entry name" value="HWE_HK"/>
    <property type="match status" value="1"/>
</dbReference>
<comment type="caution">
    <text evidence="21">The sequence shown here is derived from an EMBL/GenBank/DDBJ whole genome shotgun (WGS) entry which is preliminary data.</text>
</comment>
<feature type="region of interest" description="Disordered" evidence="18">
    <location>
        <begin position="1"/>
        <end position="24"/>
    </location>
</feature>
<dbReference type="Gene3D" id="3.30.450.40">
    <property type="match status" value="1"/>
</dbReference>
<dbReference type="InterPro" id="IPR011102">
    <property type="entry name" value="Sig_transdc_His_kinase_HWE"/>
</dbReference>
<keyword evidence="11" id="KW-0547">Nucleotide-binding</keyword>
<dbReference type="Gene3D" id="3.30.450.20">
    <property type="entry name" value="PAS domain"/>
    <property type="match status" value="3"/>
</dbReference>
<evidence type="ECO:0000313" key="22">
    <source>
        <dbReference type="Proteomes" id="UP000519439"/>
    </source>
</evidence>
<dbReference type="GO" id="GO:0009881">
    <property type="term" value="F:photoreceptor activity"/>
    <property type="evidence" value="ECO:0007669"/>
    <property type="project" value="UniProtKB-KW"/>
</dbReference>
<keyword evidence="17" id="KW-0175">Coiled coil</keyword>
<evidence type="ECO:0000259" key="19">
    <source>
        <dbReference type="PROSITE" id="PS50112"/>
    </source>
</evidence>
<keyword evidence="6" id="KW-0716">Sensory transduction</keyword>
<dbReference type="PROSITE" id="PS50113">
    <property type="entry name" value="PAC"/>
    <property type="match status" value="3"/>
</dbReference>
<dbReference type="SUPFAM" id="SSF55785">
    <property type="entry name" value="PYP-like sensor domain (PAS domain)"/>
    <property type="match status" value="3"/>
</dbReference>
<keyword evidence="14" id="KW-0157">Chromophore</keyword>
<keyword evidence="10" id="KW-0677">Repeat</keyword>
<proteinExistence type="predicted"/>
<dbReference type="CDD" id="cd00130">
    <property type="entry name" value="PAS"/>
    <property type="match status" value="3"/>
</dbReference>
<evidence type="ECO:0000256" key="2">
    <source>
        <dbReference type="ARBA" id="ARBA00012438"/>
    </source>
</evidence>
<dbReference type="EC" id="2.7.13.3" evidence="2"/>
<dbReference type="InterPro" id="IPR029016">
    <property type="entry name" value="GAF-like_dom_sf"/>
</dbReference>
<keyword evidence="7" id="KW-0285">Flavoprotein</keyword>
<dbReference type="PANTHER" id="PTHR41523">
    <property type="entry name" value="TWO-COMPONENT SYSTEM SENSOR PROTEIN"/>
    <property type="match status" value="1"/>
</dbReference>
<feature type="domain" description="PAS" evidence="19">
    <location>
        <begin position="340"/>
        <end position="410"/>
    </location>
</feature>
<evidence type="ECO:0000256" key="9">
    <source>
        <dbReference type="ARBA" id="ARBA00022679"/>
    </source>
</evidence>
<keyword evidence="22" id="KW-1185">Reference proteome</keyword>
<evidence type="ECO:0000256" key="15">
    <source>
        <dbReference type="ARBA" id="ARBA00023026"/>
    </source>
</evidence>
<dbReference type="SUPFAM" id="SSF55781">
    <property type="entry name" value="GAF domain-like"/>
    <property type="match status" value="1"/>
</dbReference>
<dbReference type="AlphaFoldDB" id="A0A7W6IIC4"/>
<dbReference type="FunFam" id="3.30.450.20:FF:000099">
    <property type="entry name" value="Sensory box sensor histidine kinase"/>
    <property type="match status" value="1"/>
</dbReference>
<feature type="domain" description="PAC" evidence="20">
    <location>
        <begin position="115"/>
        <end position="166"/>
    </location>
</feature>
<evidence type="ECO:0000256" key="1">
    <source>
        <dbReference type="ARBA" id="ARBA00000085"/>
    </source>
</evidence>
<dbReference type="Pfam" id="PF08447">
    <property type="entry name" value="PAS_3"/>
    <property type="match status" value="3"/>
</dbReference>
<dbReference type="SMART" id="SM00911">
    <property type="entry name" value="HWE_HK"/>
    <property type="match status" value="1"/>
</dbReference>
<evidence type="ECO:0000313" key="21">
    <source>
        <dbReference type="EMBL" id="MBB4041440.1"/>
    </source>
</evidence>
<evidence type="ECO:0000256" key="12">
    <source>
        <dbReference type="ARBA" id="ARBA00022777"/>
    </source>
</evidence>
<keyword evidence="4" id="KW-0600">Photoreceptor protein</keyword>
<sequence>MIERSSPESSADAASSKEGNRKRLADLERRLRETEDALRLSNGKLRMALDLSRLGSWERDLKTDEITGTAAFKANFGLPPDAPMTYEDFQKLVHPADVERMNQAMVFALKTKTDFNVECRIIRQDGRIGRVLLRGGAIYEDDRPVRLMGIAQDVAAREKAKEELHSAQRRQEFLLDLNDQLRSLDDPDAIMETTAQVLGRYMKVDSAGYGEIDEERGIILVEREWSMGALSNEGRAYRLYDFLPSMMEELKQGHPIFVEDIWNDPRADDSAVQAAYRTINARSALAVPLLKNQKLTAILYLHSAAPRVWFGDELSLVEDVAERTWTAVEKARAENELRETDARFRLIAESLPALVWILNPKTELTYTNERWVTYSGLPPEEALGHSWMRAIHPDDMARMNEELVPVVTQHTAYTTEARYRSHEGVYRWHLIQGAPIHSPSGEFKGWVGTSVDIQDLKETEDALRKSEERLRMALQAANMGDWSWDAASHQLTLSDRAAEIFGLPEGCLIPSADIQQRMHPADLARMEAAMKQAIEHREPYSIEYRLRRFDNDAWIWVASQGQLTYSDDGALSGITGVYQDITDRRQADERQQLLIRELHHRVKNTLATVQAIVGSTARTASSIDEFYQGFVGRIVSLARTHNLLTEDLWQKAALSDLIQTELGPYEDEARNRIVIDGPHVELPSEAAVPIGMAIHELTTNAAKHGALSTFGGQVEVRWRIEPGAERPLLHFAWTEKGGPRVSPPTRQGFGSRLLQRVLATQLQADVDMNFRPEGLYFTMTMPIPGEPPLFNPDHSGN</sequence>
<dbReference type="PROSITE" id="PS50112">
    <property type="entry name" value="PAS"/>
    <property type="match status" value="2"/>
</dbReference>
<feature type="compositionally biased region" description="Low complexity" evidence="18">
    <location>
        <begin position="7"/>
        <end position="16"/>
    </location>
</feature>
<evidence type="ECO:0000256" key="3">
    <source>
        <dbReference type="ARBA" id="ARBA00021740"/>
    </source>
</evidence>
<evidence type="ECO:0000256" key="8">
    <source>
        <dbReference type="ARBA" id="ARBA00022643"/>
    </source>
</evidence>
<keyword evidence="9" id="KW-0808">Transferase</keyword>
<feature type="coiled-coil region" evidence="17">
    <location>
        <begin position="150"/>
        <end position="177"/>
    </location>
</feature>
<dbReference type="NCBIfam" id="TIGR00229">
    <property type="entry name" value="sensory_box"/>
    <property type="match status" value="2"/>
</dbReference>
<keyword evidence="15" id="KW-0843">Virulence</keyword>
<reference evidence="21 22" key="1">
    <citation type="submission" date="2020-08" db="EMBL/GenBank/DDBJ databases">
        <title>Genomic Encyclopedia of Type Strains, Phase IV (KMG-IV): sequencing the most valuable type-strain genomes for metagenomic binning, comparative biology and taxonomic classification.</title>
        <authorList>
            <person name="Goeker M."/>
        </authorList>
    </citation>
    <scope>NUCLEOTIDE SEQUENCE [LARGE SCALE GENOMIC DNA]</scope>
    <source>
        <strain evidence="21 22">DSM 15743</strain>
    </source>
</reference>
<organism evidence="21 22">
    <name type="scientific">Microvirga flocculans</name>
    <dbReference type="NCBI Taxonomy" id="217168"/>
    <lineage>
        <taxon>Bacteria</taxon>
        <taxon>Pseudomonadati</taxon>
        <taxon>Pseudomonadota</taxon>
        <taxon>Alphaproteobacteria</taxon>
        <taxon>Hyphomicrobiales</taxon>
        <taxon>Methylobacteriaceae</taxon>
        <taxon>Microvirga</taxon>
    </lineage>
</organism>
<evidence type="ECO:0000256" key="4">
    <source>
        <dbReference type="ARBA" id="ARBA00022543"/>
    </source>
</evidence>
<dbReference type="InterPro" id="IPR000014">
    <property type="entry name" value="PAS"/>
</dbReference>
<dbReference type="SMART" id="SM00086">
    <property type="entry name" value="PAC"/>
    <property type="match status" value="3"/>
</dbReference>
<dbReference type="InterPro" id="IPR035965">
    <property type="entry name" value="PAS-like_dom_sf"/>
</dbReference>
<dbReference type="InterPro" id="IPR000700">
    <property type="entry name" value="PAS-assoc_C"/>
</dbReference>
<dbReference type="InterPro" id="IPR036890">
    <property type="entry name" value="HATPase_C_sf"/>
</dbReference>
<dbReference type="InterPro" id="IPR003018">
    <property type="entry name" value="GAF"/>
</dbReference>
<keyword evidence="16" id="KW-0675">Receptor</keyword>
<accession>A0A7W6IIC4</accession>
<dbReference type="SMART" id="SM00065">
    <property type="entry name" value="GAF"/>
    <property type="match status" value="1"/>
</dbReference>
<dbReference type="Pfam" id="PF01590">
    <property type="entry name" value="GAF"/>
    <property type="match status" value="1"/>
</dbReference>
<dbReference type="Proteomes" id="UP000519439">
    <property type="component" value="Unassembled WGS sequence"/>
</dbReference>
<dbReference type="PANTHER" id="PTHR41523:SF8">
    <property type="entry name" value="ETHYLENE RESPONSE SENSOR PROTEIN"/>
    <property type="match status" value="1"/>
</dbReference>
<dbReference type="Gene3D" id="3.30.565.10">
    <property type="entry name" value="Histidine kinase-like ATPase, C-terminal domain"/>
    <property type="match status" value="1"/>
</dbReference>
<comment type="catalytic activity">
    <reaction evidence="1">
        <text>ATP + protein L-histidine = ADP + protein N-phospho-L-histidine.</text>
        <dbReference type="EC" id="2.7.13.3"/>
    </reaction>
</comment>
<evidence type="ECO:0000256" key="11">
    <source>
        <dbReference type="ARBA" id="ARBA00022741"/>
    </source>
</evidence>
<evidence type="ECO:0000256" key="6">
    <source>
        <dbReference type="ARBA" id="ARBA00022606"/>
    </source>
</evidence>
<dbReference type="Gene3D" id="2.10.70.100">
    <property type="match status" value="1"/>
</dbReference>
<dbReference type="EMBL" id="JACIDC010000011">
    <property type="protein sequence ID" value="MBB4041440.1"/>
    <property type="molecule type" value="Genomic_DNA"/>
</dbReference>
<feature type="domain" description="PAC" evidence="20">
    <location>
        <begin position="540"/>
        <end position="593"/>
    </location>
</feature>
<keyword evidence="12" id="KW-0418">Kinase</keyword>
<dbReference type="GO" id="GO:0004673">
    <property type="term" value="F:protein histidine kinase activity"/>
    <property type="evidence" value="ECO:0007669"/>
    <property type="project" value="UniProtKB-EC"/>
</dbReference>
<dbReference type="SMART" id="SM00091">
    <property type="entry name" value="PAS"/>
    <property type="match status" value="3"/>
</dbReference>
<evidence type="ECO:0000256" key="17">
    <source>
        <dbReference type="SAM" id="Coils"/>
    </source>
</evidence>
<evidence type="ECO:0000256" key="5">
    <source>
        <dbReference type="ARBA" id="ARBA00022553"/>
    </source>
</evidence>
<dbReference type="InterPro" id="IPR001610">
    <property type="entry name" value="PAC"/>
</dbReference>
<gene>
    <name evidence="21" type="ORF">GGR34_003117</name>
</gene>
<keyword evidence="5" id="KW-0597">Phosphoprotein</keyword>
<protein>
    <recommendedName>
        <fullName evidence="3">Blue-light-activated histidine kinase</fullName>
        <ecNumber evidence="2">2.7.13.3</ecNumber>
    </recommendedName>
</protein>
<evidence type="ECO:0000256" key="10">
    <source>
        <dbReference type="ARBA" id="ARBA00022737"/>
    </source>
</evidence>
<evidence type="ECO:0000259" key="20">
    <source>
        <dbReference type="PROSITE" id="PS50113"/>
    </source>
</evidence>
<keyword evidence="13" id="KW-0067">ATP-binding</keyword>
<dbReference type="RefSeq" id="WP_183501396.1">
    <property type="nucleotide sequence ID" value="NZ_JACIDC010000011.1"/>
</dbReference>
<evidence type="ECO:0000256" key="13">
    <source>
        <dbReference type="ARBA" id="ARBA00022840"/>
    </source>
</evidence>
<feature type="domain" description="PAC" evidence="20">
    <location>
        <begin position="413"/>
        <end position="465"/>
    </location>
</feature>
<feature type="domain" description="PAS" evidence="19">
    <location>
        <begin position="466"/>
        <end position="537"/>
    </location>
</feature>
<evidence type="ECO:0000256" key="16">
    <source>
        <dbReference type="ARBA" id="ARBA00023170"/>
    </source>
</evidence>
<dbReference type="GO" id="GO:0005524">
    <property type="term" value="F:ATP binding"/>
    <property type="evidence" value="ECO:0007669"/>
    <property type="project" value="UniProtKB-KW"/>
</dbReference>
<dbReference type="InterPro" id="IPR013655">
    <property type="entry name" value="PAS_fold_3"/>
</dbReference>
<name>A0A7W6IIC4_9HYPH</name>